<reference evidence="3 4" key="1">
    <citation type="submission" date="2021-03" db="EMBL/GenBank/DDBJ databases">
        <title>Isolation and description of Capnocytophaga bilenii sp. nov., a novel Capnocytophaga species, isolated from a gingivitis subject.</title>
        <authorList>
            <person name="Antezack A."/>
            <person name="Monnet-Corti V."/>
            <person name="La Scola B."/>
        </authorList>
    </citation>
    <scope>NUCLEOTIDE SEQUENCE [LARGE SCALE GENOMIC DNA]</scope>
    <source>
        <strain evidence="3 4">Marseille-Q4570</strain>
    </source>
</reference>
<keyword evidence="4" id="KW-1185">Reference proteome</keyword>
<dbReference type="EMBL" id="JAGDYP010000014">
    <property type="protein sequence ID" value="MBO1885157.1"/>
    <property type="molecule type" value="Genomic_DNA"/>
</dbReference>
<feature type="chain" id="PRO_5046503035" evidence="1">
    <location>
        <begin position="19"/>
        <end position="166"/>
    </location>
</feature>
<sequence>MRKITFLMLMLALVTACKSGQSTSSMTAKPKETNIANKAIKGEWTLKSITYSEKGKFEVTLLNDTSKECFEGSTWKFVPNNNRGHYTINASDCSTGQRNFVFFVQEVDKSTGYYDFMLKPTNEKYESSSNQGLRIHLASLSEDTMVWEQTVRLDGKPFVITMNFVK</sequence>
<accession>A0ABS3Q0P8</accession>
<name>A0ABS3Q0P8_9FLAO</name>
<proteinExistence type="predicted"/>
<evidence type="ECO:0000259" key="2">
    <source>
        <dbReference type="Pfam" id="PF13648"/>
    </source>
</evidence>
<evidence type="ECO:0000256" key="1">
    <source>
        <dbReference type="SAM" id="SignalP"/>
    </source>
</evidence>
<dbReference type="Pfam" id="PF13648">
    <property type="entry name" value="Lipocalin_4"/>
    <property type="match status" value="1"/>
</dbReference>
<comment type="caution">
    <text evidence="3">The sequence shown here is derived from an EMBL/GenBank/DDBJ whole genome shotgun (WGS) entry which is preliminary data.</text>
</comment>
<dbReference type="InterPro" id="IPR024311">
    <property type="entry name" value="Lipocalin-like"/>
</dbReference>
<keyword evidence="1" id="KW-0732">Signal</keyword>
<organism evidence="3 4">
    <name type="scientific">Capnocytophaga bilenii</name>
    <dbReference type="NCBI Taxonomy" id="2819369"/>
    <lineage>
        <taxon>Bacteria</taxon>
        <taxon>Pseudomonadati</taxon>
        <taxon>Bacteroidota</taxon>
        <taxon>Flavobacteriia</taxon>
        <taxon>Flavobacteriales</taxon>
        <taxon>Flavobacteriaceae</taxon>
        <taxon>Capnocytophaga</taxon>
    </lineage>
</organism>
<evidence type="ECO:0000313" key="3">
    <source>
        <dbReference type="EMBL" id="MBO1885157.1"/>
    </source>
</evidence>
<gene>
    <name evidence="3" type="ORF">J4N46_12225</name>
</gene>
<protein>
    <submittedName>
        <fullName evidence="3">Lipocalin family protein</fullName>
    </submittedName>
</protein>
<dbReference type="RefSeq" id="WP_009415514.1">
    <property type="nucleotide sequence ID" value="NZ_CAUQMC010000027.1"/>
</dbReference>
<evidence type="ECO:0000313" key="4">
    <source>
        <dbReference type="Proteomes" id="UP000681610"/>
    </source>
</evidence>
<dbReference type="Proteomes" id="UP000681610">
    <property type="component" value="Unassembled WGS sequence"/>
</dbReference>
<feature type="domain" description="Lipocalin-like" evidence="2">
    <location>
        <begin position="40"/>
        <end position="147"/>
    </location>
</feature>
<dbReference type="PROSITE" id="PS51257">
    <property type="entry name" value="PROKAR_LIPOPROTEIN"/>
    <property type="match status" value="1"/>
</dbReference>
<feature type="signal peptide" evidence="1">
    <location>
        <begin position="1"/>
        <end position="18"/>
    </location>
</feature>